<reference evidence="1" key="1">
    <citation type="journal article" date="2014" name="Front. Microbiol.">
        <title>High frequency of phylogenetically diverse reductive dehalogenase-homologous genes in deep subseafloor sedimentary metagenomes.</title>
        <authorList>
            <person name="Kawai M."/>
            <person name="Futagami T."/>
            <person name="Toyoda A."/>
            <person name="Takaki Y."/>
            <person name="Nishi S."/>
            <person name="Hori S."/>
            <person name="Arai W."/>
            <person name="Tsubouchi T."/>
            <person name="Morono Y."/>
            <person name="Uchiyama I."/>
            <person name="Ito T."/>
            <person name="Fujiyama A."/>
            <person name="Inagaki F."/>
            <person name="Takami H."/>
        </authorList>
    </citation>
    <scope>NUCLEOTIDE SEQUENCE</scope>
    <source>
        <strain evidence="1">Expedition CK06-06</strain>
    </source>
</reference>
<evidence type="ECO:0000313" key="1">
    <source>
        <dbReference type="EMBL" id="GAI36330.1"/>
    </source>
</evidence>
<dbReference type="AlphaFoldDB" id="X1PBC8"/>
<sequence length="49" mass="5558">MITKNILLKEKEAPKQVPLVLPVELGTIQQNSIRVDYMKVKGLKDLPNI</sequence>
<accession>X1PBC8</accession>
<proteinExistence type="predicted"/>
<name>X1PBC8_9ZZZZ</name>
<protein>
    <submittedName>
        <fullName evidence="1">Uncharacterized protein</fullName>
    </submittedName>
</protein>
<gene>
    <name evidence="1" type="ORF">S06H3_45862</name>
</gene>
<comment type="caution">
    <text evidence="1">The sequence shown here is derived from an EMBL/GenBank/DDBJ whole genome shotgun (WGS) entry which is preliminary data.</text>
</comment>
<dbReference type="EMBL" id="BARV01028677">
    <property type="protein sequence ID" value="GAI36330.1"/>
    <property type="molecule type" value="Genomic_DNA"/>
</dbReference>
<organism evidence="1">
    <name type="scientific">marine sediment metagenome</name>
    <dbReference type="NCBI Taxonomy" id="412755"/>
    <lineage>
        <taxon>unclassified sequences</taxon>
        <taxon>metagenomes</taxon>
        <taxon>ecological metagenomes</taxon>
    </lineage>
</organism>